<dbReference type="PROSITE" id="PS00434">
    <property type="entry name" value="HSF_DOMAIN"/>
    <property type="match status" value="1"/>
</dbReference>
<dbReference type="FunFam" id="1.10.10.10:FF:000037">
    <property type="entry name" value="Heat stress transcription factor B-4"/>
    <property type="match status" value="1"/>
</dbReference>
<keyword evidence="7" id="KW-0804">Transcription</keyword>
<dbReference type="SMART" id="SM00415">
    <property type="entry name" value="HSF"/>
    <property type="match status" value="1"/>
</dbReference>
<dbReference type="InterPro" id="IPR036390">
    <property type="entry name" value="WH_DNA-bd_sf"/>
</dbReference>
<evidence type="ECO:0000256" key="10">
    <source>
        <dbReference type="SAM" id="MobiDB-lite"/>
    </source>
</evidence>
<dbReference type="GeneID" id="110777087"/>
<organism evidence="12 13">
    <name type="scientific">Spinacia oleracea</name>
    <name type="common">Spinach</name>
    <dbReference type="NCBI Taxonomy" id="3562"/>
    <lineage>
        <taxon>Eukaryota</taxon>
        <taxon>Viridiplantae</taxon>
        <taxon>Streptophyta</taxon>
        <taxon>Embryophyta</taxon>
        <taxon>Tracheophyta</taxon>
        <taxon>Spermatophyta</taxon>
        <taxon>Magnoliopsida</taxon>
        <taxon>eudicotyledons</taxon>
        <taxon>Gunneridae</taxon>
        <taxon>Pentapetalae</taxon>
        <taxon>Caryophyllales</taxon>
        <taxon>Chenopodiaceae</taxon>
        <taxon>Chenopodioideae</taxon>
        <taxon>Anserineae</taxon>
        <taxon>Spinacia</taxon>
    </lineage>
</organism>
<proteinExistence type="inferred from homology"/>
<comment type="subcellular location">
    <subcellularLocation>
        <location evidence="1">Nucleus</location>
    </subcellularLocation>
</comment>
<dbReference type="PANTHER" id="PTHR10015">
    <property type="entry name" value="HEAT SHOCK TRANSCRIPTION FACTOR"/>
    <property type="match status" value="1"/>
</dbReference>
<keyword evidence="5 13" id="KW-0346">Stress response</keyword>
<feature type="region of interest" description="Disordered" evidence="10">
    <location>
        <begin position="104"/>
        <end position="151"/>
    </location>
</feature>
<evidence type="ECO:0000313" key="13">
    <source>
        <dbReference type="RefSeq" id="XP_056696845.1"/>
    </source>
</evidence>
<dbReference type="GO" id="GO:0000978">
    <property type="term" value="F:RNA polymerase II cis-regulatory region sequence-specific DNA binding"/>
    <property type="evidence" value="ECO:0007669"/>
    <property type="project" value="TreeGrafter"/>
</dbReference>
<feature type="compositionally biased region" description="Low complexity" evidence="10">
    <location>
        <begin position="119"/>
        <end position="136"/>
    </location>
</feature>
<keyword evidence="8" id="KW-0539">Nucleus</keyword>
<reference evidence="12" key="1">
    <citation type="journal article" date="2021" name="Nat. Commun.">
        <title>Genomic analyses provide insights into spinach domestication and the genetic basis of agronomic traits.</title>
        <authorList>
            <person name="Cai X."/>
            <person name="Sun X."/>
            <person name="Xu C."/>
            <person name="Sun H."/>
            <person name="Wang X."/>
            <person name="Ge C."/>
            <person name="Zhang Z."/>
            <person name="Wang Q."/>
            <person name="Fei Z."/>
            <person name="Jiao C."/>
            <person name="Wang Q."/>
        </authorList>
    </citation>
    <scope>NUCLEOTIDE SEQUENCE [LARGE SCALE GENOMIC DNA]</scope>
    <source>
        <strain evidence="12">cv. Varoflay</strain>
    </source>
</reference>
<evidence type="ECO:0000256" key="2">
    <source>
        <dbReference type="ARBA" id="ARBA00011233"/>
    </source>
</evidence>
<keyword evidence="6" id="KW-0238">DNA-binding</keyword>
<feature type="compositionally biased region" description="Acidic residues" evidence="10">
    <location>
        <begin position="208"/>
        <end position="232"/>
    </location>
</feature>
<dbReference type="RefSeq" id="XP_056696845.1">
    <property type="nucleotide sequence ID" value="XM_056840867.1"/>
</dbReference>
<protein>
    <submittedName>
        <fullName evidence="13">Heat shock factor protein HSF24</fullName>
    </submittedName>
</protein>
<keyword evidence="3" id="KW-0597">Phosphoprotein</keyword>
<dbReference type="PANTHER" id="PTHR10015:SF329">
    <property type="entry name" value="HEAT STRESS TRANSCRIPTION FACTOR B-1"/>
    <property type="match status" value="1"/>
</dbReference>
<evidence type="ECO:0000256" key="6">
    <source>
        <dbReference type="ARBA" id="ARBA00023125"/>
    </source>
</evidence>
<feature type="region of interest" description="Disordered" evidence="10">
    <location>
        <begin position="200"/>
        <end position="233"/>
    </location>
</feature>
<evidence type="ECO:0000256" key="1">
    <source>
        <dbReference type="ARBA" id="ARBA00004123"/>
    </source>
</evidence>
<name>A0A9R0HV42_SPIOL</name>
<dbReference type="AlphaFoldDB" id="A0A9R0HV42"/>
<evidence type="ECO:0000259" key="11">
    <source>
        <dbReference type="PROSITE" id="PS00434"/>
    </source>
</evidence>
<gene>
    <name evidence="13" type="primary">LOC110777087</name>
</gene>
<dbReference type="GO" id="GO:0005634">
    <property type="term" value="C:nucleus"/>
    <property type="evidence" value="ECO:0000318"/>
    <property type="project" value="GO_Central"/>
</dbReference>
<evidence type="ECO:0000256" key="8">
    <source>
        <dbReference type="ARBA" id="ARBA00023242"/>
    </source>
</evidence>
<evidence type="ECO:0000256" key="5">
    <source>
        <dbReference type="ARBA" id="ARBA00023016"/>
    </source>
</evidence>
<dbReference type="SUPFAM" id="SSF46785">
    <property type="entry name" value="Winged helix' DNA-binding domain"/>
    <property type="match status" value="1"/>
</dbReference>
<dbReference type="InterPro" id="IPR000232">
    <property type="entry name" value="HSF_DNA-bd"/>
</dbReference>
<evidence type="ECO:0000256" key="9">
    <source>
        <dbReference type="RuleBase" id="RU004020"/>
    </source>
</evidence>
<dbReference type="Gene3D" id="1.10.10.10">
    <property type="entry name" value="Winged helix-like DNA-binding domain superfamily/Winged helix DNA-binding domain"/>
    <property type="match status" value="1"/>
</dbReference>
<evidence type="ECO:0000256" key="7">
    <source>
        <dbReference type="ARBA" id="ARBA00023163"/>
    </source>
</evidence>
<feature type="domain" description="HSF-type DNA-binding" evidence="11">
    <location>
        <begin position="49"/>
        <end position="73"/>
    </location>
</feature>
<dbReference type="GO" id="GO:0003700">
    <property type="term" value="F:DNA-binding transcription factor activity"/>
    <property type="evidence" value="ECO:0000318"/>
    <property type="project" value="GO_Central"/>
</dbReference>
<dbReference type="Proteomes" id="UP000813463">
    <property type="component" value="Chromosome 3"/>
</dbReference>
<comment type="subunit">
    <text evidence="2">Homotrimer.</text>
</comment>
<accession>A0A9R0HV42</accession>
<dbReference type="PRINTS" id="PR00056">
    <property type="entry name" value="HSFDOMAIN"/>
</dbReference>
<dbReference type="GO" id="GO:0006357">
    <property type="term" value="P:regulation of transcription by RNA polymerase II"/>
    <property type="evidence" value="ECO:0007669"/>
    <property type="project" value="TreeGrafter"/>
</dbReference>
<evidence type="ECO:0000313" key="12">
    <source>
        <dbReference type="Proteomes" id="UP000813463"/>
    </source>
</evidence>
<keyword evidence="4" id="KW-0805">Transcription regulation</keyword>
<sequence length="284" mass="31499">MGQRSLPAPFLTKTYEMVDDSNSDDVISWGEKGTTFVVWKTADFAKDLLPKYFKHNNFSSFVRQLNTYGFRKIVPDKWEFANDSFKREQKELLSEIRRRKATLAGKITSTGGGGGGGSQSVSGDDAGSTSTSSPGSIEIADLSGENEKLRRDNEMLNSELVQTKKQCEELMGFLSAHFKVGPDQINHILQQGVVVDNVARGSRKDEVGGEDDFGGVDDDDDDDDDDDEDGDEKEGLKLFGVWLKEVGEVENGKKRGRCYHFEGDNKSNLGFNAAQCRQKVMKIL</sequence>
<reference evidence="13" key="2">
    <citation type="submission" date="2025-08" db="UniProtKB">
        <authorList>
            <consortium name="RefSeq"/>
        </authorList>
    </citation>
    <scope>IDENTIFICATION</scope>
    <source>
        <tissue evidence="13">Leaf</tissue>
    </source>
</reference>
<keyword evidence="12" id="KW-1185">Reference proteome</keyword>
<evidence type="ECO:0000256" key="3">
    <source>
        <dbReference type="ARBA" id="ARBA00022553"/>
    </source>
</evidence>
<dbReference type="KEGG" id="soe:110777087"/>
<dbReference type="Pfam" id="PF00447">
    <property type="entry name" value="HSF_DNA-bind"/>
    <property type="match status" value="1"/>
</dbReference>
<evidence type="ECO:0000256" key="4">
    <source>
        <dbReference type="ARBA" id="ARBA00023015"/>
    </source>
</evidence>
<dbReference type="InterPro" id="IPR036388">
    <property type="entry name" value="WH-like_DNA-bd_sf"/>
</dbReference>
<comment type="similarity">
    <text evidence="9">Belongs to the HSF family.</text>
</comment>